<evidence type="ECO:0000256" key="1">
    <source>
        <dbReference type="ARBA" id="ARBA00004429"/>
    </source>
</evidence>
<keyword evidence="6 19" id="KW-0808">Transferase</keyword>
<evidence type="ECO:0000256" key="2">
    <source>
        <dbReference type="ARBA" id="ARBA00006683"/>
    </source>
</evidence>
<evidence type="ECO:0000313" key="19">
    <source>
        <dbReference type="EMBL" id="MCD2193639.1"/>
    </source>
</evidence>
<evidence type="ECO:0000256" key="10">
    <source>
        <dbReference type="ARBA" id="ARBA00022840"/>
    </source>
</evidence>
<feature type="domain" description="AAA" evidence="18">
    <location>
        <begin position="276"/>
        <end position="414"/>
    </location>
</feature>
<dbReference type="GO" id="GO:0004715">
    <property type="term" value="F:non-membrane spanning protein tyrosine kinase activity"/>
    <property type="evidence" value="ECO:0007669"/>
    <property type="project" value="UniProtKB-EC"/>
</dbReference>
<keyword evidence="20" id="KW-1185">Reference proteome</keyword>
<evidence type="ECO:0000256" key="16">
    <source>
        <dbReference type="SAM" id="Phobius"/>
    </source>
</evidence>
<reference evidence="19 20" key="1">
    <citation type="submission" date="2021-11" db="EMBL/GenBank/DDBJ databases">
        <title>Draft genome sequence of Actinomycetospora sp. SF1 isolated from the rhizosphere soil.</title>
        <authorList>
            <person name="Duangmal K."/>
            <person name="Chantavorakit T."/>
        </authorList>
    </citation>
    <scope>NUCLEOTIDE SEQUENCE [LARGE SCALE GENOMIC DNA]</scope>
    <source>
        <strain evidence="19 20">TBRC 5722</strain>
    </source>
</reference>
<sequence length="512" mass="52853">MDGEQPTPDGTATTVLDHVRVLRARARWVVLGVVLGLLGGVLVAVLVPPTYTAQISMYVAAQDDGDATQAYQGAQLSQARVISYVELVTRPRVTKAVIAQLGLDTTPDELAKDITASSEQDSVLLDVTVATHDPGESVRIANAVGQVFPGAVSELELPLRAGAVPPVVVRVVEPADGAEVTSPAWPVPVAFGLLAGVVAGIFLALLRNATDTSVTSAGSVRAVTGLPLLATTYTDRAGTADTFVPARDTPSSPTADAVRRLRTNLQYLDVDAPPRILAVASSAPAEGKTTLACDLAVALARGGSRVLLVEADLRRPAVAERFGLPRAVGLTDVLAGRLDLADAIQPTEPGAAVLASGPLVPNPGELLASDRMARLVAEAGERFDHVVVDTAPLLTVSDTAAVAPLVDGVLLVCRWGRTSRAELSQSVEALHSVSARGLGVVLTMAPARSAPTDAVGYGNLPAATSAPAPTVTRPAPPHPPGHQLVDHERLAHRGASAPRETGHGVGLERRNP</sequence>
<feature type="transmembrane region" description="Helical" evidence="16">
    <location>
        <begin position="185"/>
        <end position="206"/>
    </location>
</feature>
<accession>A0ABS8P687</accession>
<dbReference type="InterPro" id="IPR050445">
    <property type="entry name" value="Bact_polysacc_biosynth/exp"/>
</dbReference>
<evidence type="ECO:0000259" key="18">
    <source>
        <dbReference type="Pfam" id="PF13614"/>
    </source>
</evidence>
<dbReference type="Proteomes" id="UP001199469">
    <property type="component" value="Unassembled WGS sequence"/>
</dbReference>
<dbReference type="InterPro" id="IPR027417">
    <property type="entry name" value="P-loop_NTPase"/>
</dbReference>
<name>A0ABS8P687_9PSEU</name>
<evidence type="ECO:0000256" key="7">
    <source>
        <dbReference type="ARBA" id="ARBA00022692"/>
    </source>
</evidence>
<dbReference type="CDD" id="cd05387">
    <property type="entry name" value="BY-kinase"/>
    <property type="match status" value="1"/>
</dbReference>
<keyword evidence="4" id="KW-1003">Cell membrane</keyword>
<keyword evidence="7 16" id="KW-0812">Transmembrane</keyword>
<dbReference type="NCBIfam" id="TIGR01007">
    <property type="entry name" value="eps_fam"/>
    <property type="match status" value="1"/>
</dbReference>
<dbReference type="EC" id="2.7.10.2" evidence="19"/>
<gene>
    <name evidence="19" type="ORF">LQ327_09620</name>
</gene>
<dbReference type="RefSeq" id="WP_230731966.1">
    <property type="nucleotide sequence ID" value="NZ_JAJNDB010000001.1"/>
</dbReference>
<keyword evidence="11 16" id="KW-1133">Transmembrane helix</keyword>
<evidence type="ECO:0000256" key="6">
    <source>
        <dbReference type="ARBA" id="ARBA00022679"/>
    </source>
</evidence>
<feature type="region of interest" description="Disordered" evidence="15">
    <location>
        <begin position="458"/>
        <end position="483"/>
    </location>
</feature>
<evidence type="ECO:0000256" key="13">
    <source>
        <dbReference type="ARBA" id="ARBA00023137"/>
    </source>
</evidence>
<dbReference type="SUPFAM" id="SSF52540">
    <property type="entry name" value="P-loop containing nucleoside triphosphate hydrolases"/>
    <property type="match status" value="1"/>
</dbReference>
<feature type="compositionally biased region" description="Low complexity" evidence="15">
    <location>
        <begin position="461"/>
        <end position="473"/>
    </location>
</feature>
<evidence type="ECO:0000259" key="17">
    <source>
        <dbReference type="Pfam" id="PF02706"/>
    </source>
</evidence>
<dbReference type="PANTHER" id="PTHR32309">
    <property type="entry name" value="TYROSINE-PROTEIN KINASE"/>
    <property type="match status" value="1"/>
</dbReference>
<feature type="domain" description="Polysaccharide chain length determinant N-terminal" evidence="17">
    <location>
        <begin position="19"/>
        <end position="101"/>
    </location>
</feature>
<evidence type="ECO:0000256" key="4">
    <source>
        <dbReference type="ARBA" id="ARBA00022475"/>
    </source>
</evidence>
<evidence type="ECO:0000256" key="3">
    <source>
        <dbReference type="ARBA" id="ARBA00008883"/>
    </source>
</evidence>
<keyword evidence="5" id="KW-0997">Cell inner membrane</keyword>
<comment type="caution">
    <text evidence="19">The sequence shown here is derived from an EMBL/GenBank/DDBJ whole genome shotgun (WGS) entry which is preliminary data.</text>
</comment>
<keyword evidence="10" id="KW-0067">ATP-binding</keyword>
<dbReference type="Pfam" id="PF13614">
    <property type="entry name" value="AAA_31"/>
    <property type="match status" value="1"/>
</dbReference>
<keyword evidence="13" id="KW-0829">Tyrosine-protein kinase</keyword>
<proteinExistence type="inferred from homology"/>
<dbReference type="EMBL" id="JAJNDB010000001">
    <property type="protein sequence ID" value="MCD2193639.1"/>
    <property type="molecule type" value="Genomic_DNA"/>
</dbReference>
<evidence type="ECO:0000313" key="20">
    <source>
        <dbReference type="Proteomes" id="UP001199469"/>
    </source>
</evidence>
<dbReference type="InterPro" id="IPR003856">
    <property type="entry name" value="LPS_length_determ_N"/>
</dbReference>
<keyword evidence="8" id="KW-0547">Nucleotide-binding</keyword>
<evidence type="ECO:0000256" key="12">
    <source>
        <dbReference type="ARBA" id="ARBA00023136"/>
    </source>
</evidence>
<protein>
    <submittedName>
        <fullName evidence="19">Polysaccharide biosynthesis tyrosine autokinase</fullName>
        <ecNumber evidence="19">2.7.10.2</ecNumber>
    </submittedName>
</protein>
<evidence type="ECO:0000256" key="9">
    <source>
        <dbReference type="ARBA" id="ARBA00022777"/>
    </source>
</evidence>
<dbReference type="Gene3D" id="3.40.50.300">
    <property type="entry name" value="P-loop containing nucleotide triphosphate hydrolases"/>
    <property type="match status" value="1"/>
</dbReference>
<evidence type="ECO:0000256" key="11">
    <source>
        <dbReference type="ARBA" id="ARBA00022989"/>
    </source>
</evidence>
<dbReference type="InterPro" id="IPR025669">
    <property type="entry name" value="AAA_dom"/>
</dbReference>
<evidence type="ECO:0000256" key="15">
    <source>
        <dbReference type="SAM" id="MobiDB-lite"/>
    </source>
</evidence>
<dbReference type="InterPro" id="IPR005702">
    <property type="entry name" value="Wzc-like_C"/>
</dbReference>
<feature type="transmembrane region" description="Helical" evidence="16">
    <location>
        <begin position="28"/>
        <end position="47"/>
    </location>
</feature>
<evidence type="ECO:0000256" key="14">
    <source>
        <dbReference type="ARBA" id="ARBA00053015"/>
    </source>
</evidence>
<organism evidence="19 20">
    <name type="scientific">Actinomycetospora endophytica</name>
    <dbReference type="NCBI Taxonomy" id="2291215"/>
    <lineage>
        <taxon>Bacteria</taxon>
        <taxon>Bacillati</taxon>
        <taxon>Actinomycetota</taxon>
        <taxon>Actinomycetes</taxon>
        <taxon>Pseudonocardiales</taxon>
        <taxon>Pseudonocardiaceae</taxon>
        <taxon>Actinomycetospora</taxon>
    </lineage>
</organism>
<comment type="similarity">
    <text evidence="2">Belongs to the CpsC/CapA family.</text>
</comment>
<keyword evidence="12 16" id="KW-0472">Membrane</keyword>
<evidence type="ECO:0000256" key="5">
    <source>
        <dbReference type="ARBA" id="ARBA00022519"/>
    </source>
</evidence>
<comment type="subcellular location">
    <subcellularLocation>
        <location evidence="1">Cell inner membrane</location>
        <topology evidence="1">Multi-pass membrane protein</topology>
    </subcellularLocation>
</comment>
<comment type="similarity">
    <text evidence="3">Belongs to the etk/wzc family.</text>
</comment>
<dbReference type="Pfam" id="PF02706">
    <property type="entry name" value="Wzz"/>
    <property type="match status" value="1"/>
</dbReference>
<keyword evidence="9" id="KW-0418">Kinase</keyword>
<comment type="catalytic activity">
    <reaction evidence="14">
        <text>L-tyrosyl-[protein] + ATP = O-phospho-L-tyrosyl-[protein] + ADP + H(+)</text>
        <dbReference type="Rhea" id="RHEA:10596"/>
        <dbReference type="Rhea" id="RHEA-COMP:10136"/>
        <dbReference type="Rhea" id="RHEA-COMP:20101"/>
        <dbReference type="ChEBI" id="CHEBI:15378"/>
        <dbReference type="ChEBI" id="CHEBI:30616"/>
        <dbReference type="ChEBI" id="CHEBI:46858"/>
        <dbReference type="ChEBI" id="CHEBI:61978"/>
        <dbReference type="ChEBI" id="CHEBI:456216"/>
    </reaction>
</comment>
<evidence type="ECO:0000256" key="8">
    <source>
        <dbReference type="ARBA" id="ARBA00022741"/>
    </source>
</evidence>
<dbReference type="PANTHER" id="PTHR32309:SF31">
    <property type="entry name" value="CAPSULAR EXOPOLYSACCHARIDE FAMILY"/>
    <property type="match status" value="1"/>
</dbReference>